<dbReference type="AlphaFoldDB" id="A0A4Q9H3R8"/>
<dbReference type="HAMAP" id="MF_00019">
    <property type="entry name" value="PlsX"/>
    <property type="match status" value="1"/>
</dbReference>
<dbReference type="InterPro" id="IPR012281">
    <property type="entry name" value="Phospholipid_synth_PlsX-like"/>
</dbReference>
<evidence type="ECO:0000256" key="4">
    <source>
        <dbReference type="ARBA" id="ARBA00022679"/>
    </source>
</evidence>
<evidence type="ECO:0000256" key="9">
    <source>
        <dbReference type="ARBA" id="ARBA00046608"/>
    </source>
</evidence>
<keyword evidence="5 10" id="KW-0443">Lipid metabolism</keyword>
<evidence type="ECO:0000256" key="6">
    <source>
        <dbReference type="ARBA" id="ARBA00023209"/>
    </source>
</evidence>
<keyword evidence="12" id="KW-0012">Acyltransferase</keyword>
<comment type="similarity">
    <text evidence="10">Belongs to the PlsX family.</text>
</comment>
<keyword evidence="6 10" id="KW-0594">Phospholipid biosynthesis</keyword>
<evidence type="ECO:0000256" key="2">
    <source>
        <dbReference type="ARBA" id="ARBA00022490"/>
    </source>
</evidence>
<evidence type="ECO:0000256" key="5">
    <source>
        <dbReference type="ARBA" id="ARBA00023098"/>
    </source>
</evidence>
<keyword evidence="2 10" id="KW-0963">Cytoplasm</keyword>
<comment type="function">
    <text evidence="10">Catalyzes the reversible formation of acyl-phosphate (acyl-PO(4)) from acyl-[acyl-carrier-protein] (acyl-ACP). This enzyme utilizes acyl-ACP as fatty acyl donor, but not acyl-CoA.</text>
</comment>
<dbReference type="GO" id="GO:0006633">
    <property type="term" value="P:fatty acid biosynthetic process"/>
    <property type="evidence" value="ECO:0007669"/>
    <property type="project" value="UniProtKB-UniRule"/>
</dbReference>
<dbReference type="OrthoDB" id="9806408at2"/>
<dbReference type="PANTHER" id="PTHR30100:SF1">
    <property type="entry name" value="PHOSPHATE ACYLTRANSFERASE"/>
    <property type="match status" value="1"/>
</dbReference>
<dbReference type="PIRSF" id="PIRSF002465">
    <property type="entry name" value="Phsphlp_syn_PlsX"/>
    <property type="match status" value="1"/>
</dbReference>
<feature type="region of interest" description="Disordered" evidence="11">
    <location>
        <begin position="369"/>
        <end position="392"/>
    </location>
</feature>
<keyword evidence="13" id="KW-1185">Reference proteome</keyword>
<sequence length="392" mass="40921">MSTNTVPVSPAVAGAARSALPDLQGPVRIAVDCMGGDHGPSVTLPACKAFLDKHPEAHLVLVGLPDAIAPAKAWPRVTLVEASEVVTMDDSVEVALRRKRDSSMRVAISQVKVADGSAAAHACVSAGNTGALMAVARYVLKTIEGIDRPAIATVMPNQKDAYTTVLDLGANVDCSAEHLLQFALMGSALVAAVEGRDSPTVGLLNIGEEVIKGNEVIKQAGELLRKAHAAGVINFHGNVEGNDIFKGTTDLVVCDGFVGNVALKTAEGLATLFANVIKQEFTSSIFTKLVAIVALPVLSSFKKRMDHRRYNGAALLGLRGLVFKSHGSADAYAFEHALNRAYDAARHRLLDRVQDRIAAAVSSLPATGVESVDNSQGTVAASAPQTPVGRVA</sequence>
<evidence type="ECO:0000256" key="8">
    <source>
        <dbReference type="ARBA" id="ARBA00024069"/>
    </source>
</evidence>
<dbReference type="GO" id="GO:0043811">
    <property type="term" value="F:phosphate:acyl-[acyl carrier protein] acyltransferase activity"/>
    <property type="evidence" value="ECO:0007669"/>
    <property type="project" value="UniProtKB-UniRule"/>
</dbReference>
<evidence type="ECO:0000313" key="12">
    <source>
        <dbReference type="EMBL" id="TBO32515.1"/>
    </source>
</evidence>
<evidence type="ECO:0000256" key="7">
    <source>
        <dbReference type="ARBA" id="ARBA00023264"/>
    </source>
</evidence>
<keyword evidence="4 10" id="KW-0808">Transferase</keyword>
<feature type="compositionally biased region" description="Polar residues" evidence="11">
    <location>
        <begin position="372"/>
        <end position="385"/>
    </location>
</feature>
<comment type="caution">
    <text evidence="12">The sequence shown here is derived from an EMBL/GenBank/DDBJ whole genome shotgun (WGS) entry which is preliminary data.</text>
</comment>
<dbReference type="NCBIfam" id="TIGR00182">
    <property type="entry name" value="plsX"/>
    <property type="match status" value="1"/>
</dbReference>
<dbReference type="Pfam" id="PF02504">
    <property type="entry name" value="FA_synthesis"/>
    <property type="match status" value="1"/>
</dbReference>
<accession>A0A4Q9H3R8</accession>
<evidence type="ECO:0000256" key="1">
    <source>
        <dbReference type="ARBA" id="ARBA00001232"/>
    </source>
</evidence>
<dbReference type="EMBL" id="SIXI01000002">
    <property type="protein sequence ID" value="TBO32515.1"/>
    <property type="molecule type" value="Genomic_DNA"/>
</dbReference>
<dbReference type="EC" id="2.3.1.274" evidence="8 10"/>
<proteinExistence type="inferred from homology"/>
<name>A0A4Q9H3R8_9BURK</name>
<keyword evidence="3 10" id="KW-0444">Lipid biosynthesis</keyword>
<comment type="catalytic activity">
    <reaction evidence="1 10">
        <text>a fatty acyl-[ACP] + phosphate = an acyl phosphate + holo-[ACP]</text>
        <dbReference type="Rhea" id="RHEA:42292"/>
        <dbReference type="Rhea" id="RHEA-COMP:9685"/>
        <dbReference type="Rhea" id="RHEA-COMP:14125"/>
        <dbReference type="ChEBI" id="CHEBI:43474"/>
        <dbReference type="ChEBI" id="CHEBI:59918"/>
        <dbReference type="ChEBI" id="CHEBI:64479"/>
        <dbReference type="ChEBI" id="CHEBI:138651"/>
        <dbReference type="EC" id="2.3.1.274"/>
    </reaction>
</comment>
<dbReference type="InterPro" id="IPR003664">
    <property type="entry name" value="FA_synthesis"/>
</dbReference>
<dbReference type="GO" id="GO:0008654">
    <property type="term" value="P:phospholipid biosynthetic process"/>
    <property type="evidence" value="ECO:0007669"/>
    <property type="project" value="UniProtKB-KW"/>
</dbReference>
<dbReference type="PANTHER" id="PTHR30100">
    <property type="entry name" value="FATTY ACID/PHOSPHOLIPID SYNTHESIS PROTEIN PLSX"/>
    <property type="match status" value="1"/>
</dbReference>
<dbReference type="Proteomes" id="UP000292120">
    <property type="component" value="Unassembled WGS sequence"/>
</dbReference>
<evidence type="ECO:0000313" key="13">
    <source>
        <dbReference type="Proteomes" id="UP000292120"/>
    </source>
</evidence>
<organism evidence="12 13">
    <name type="scientific">Aquabacterium lacunae</name>
    <dbReference type="NCBI Taxonomy" id="2528630"/>
    <lineage>
        <taxon>Bacteria</taxon>
        <taxon>Pseudomonadati</taxon>
        <taxon>Pseudomonadota</taxon>
        <taxon>Betaproteobacteria</taxon>
        <taxon>Burkholderiales</taxon>
        <taxon>Aquabacterium</taxon>
    </lineage>
</organism>
<evidence type="ECO:0000256" key="3">
    <source>
        <dbReference type="ARBA" id="ARBA00022516"/>
    </source>
</evidence>
<evidence type="ECO:0000256" key="10">
    <source>
        <dbReference type="HAMAP-Rule" id="MF_00019"/>
    </source>
</evidence>
<keyword evidence="7 10" id="KW-1208">Phospholipid metabolism</keyword>
<comment type="subcellular location">
    <subcellularLocation>
        <location evidence="10">Cytoplasm</location>
    </subcellularLocation>
    <text evidence="10">Associated with the membrane possibly through PlsY.</text>
</comment>
<dbReference type="GO" id="GO:0005737">
    <property type="term" value="C:cytoplasm"/>
    <property type="evidence" value="ECO:0007669"/>
    <property type="project" value="UniProtKB-SubCell"/>
</dbReference>
<dbReference type="UniPathway" id="UPA00085"/>
<comment type="pathway">
    <text evidence="10">Lipid metabolism; phospholipid metabolism.</text>
</comment>
<comment type="subunit">
    <text evidence="9 10">Homodimer. Probably interacts with PlsY.</text>
</comment>
<evidence type="ECO:0000256" key="11">
    <source>
        <dbReference type="SAM" id="MobiDB-lite"/>
    </source>
</evidence>
<dbReference type="SUPFAM" id="SSF53659">
    <property type="entry name" value="Isocitrate/Isopropylmalate dehydrogenase-like"/>
    <property type="match status" value="1"/>
</dbReference>
<protein>
    <recommendedName>
        <fullName evidence="8 10">Phosphate acyltransferase</fullName>
        <ecNumber evidence="8 10">2.3.1.274</ecNumber>
    </recommendedName>
    <alternativeName>
        <fullName evidence="10">Acyl-ACP phosphotransacylase</fullName>
    </alternativeName>
    <alternativeName>
        <fullName evidence="10">Acyl-[acyl-carrier-protein]--phosphate acyltransferase</fullName>
    </alternativeName>
    <alternativeName>
        <fullName evidence="10">Phosphate-acyl-ACP acyltransferase</fullName>
    </alternativeName>
</protein>
<gene>
    <name evidence="10 12" type="primary">plsX</name>
    <name evidence="12" type="ORF">EYS42_04810</name>
</gene>
<reference evidence="12 13" key="1">
    <citation type="submission" date="2019-02" db="EMBL/GenBank/DDBJ databases">
        <title>Aquabacterium sp. strain KMB7.</title>
        <authorList>
            <person name="Chen W.-M."/>
        </authorList>
    </citation>
    <scope>NUCLEOTIDE SEQUENCE [LARGE SCALE GENOMIC DNA]</scope>
    <source>
        <strain evidence="12 13">KMB7</strain>
    </source>
</reference>
<dbReference type="Gene3D" id="3.40.718.10">
    <property type="entry name" value="Isopropylmalate Dehydrogenase"/>
    <property type="match status" value="1"/>
</dbReference>